<reference evidence="2 3" key="1">
    <citation type="journal article" date="2021" name="ISME Commun">
        <title>Automated analysis of genomic sequences facilitates high-throughput and comprehensive description of bacteria.</title>
        <authorList>
            <person name="Hitch T.C.A."/>
        </authorList>
    </citation>
    <scope>NUCLEOTIDE SEQUENCE [LARGE SCALE GENOMIC DNA]</scope>
    <source>
        <strain evidence="2 3">H2_18</strain>
    </source>
</reference>
<dbReference type="SUPFAM" id="SSF53448">
    <property type="entry name" value="Nucleotide-diphospho-sugar transferases"/>
    <property type="match status" value="1"/>
</dbReference>
<dbReference type="Proteomes" id="UP001652394">
    <property type="component" value="Unassembled WGS sequence"/>
</dbReference>
<protein>
    <submittedName>
        <fullName evidence="2">Selenium-dependent molybdenum cofactor biosynthesis protein YqeB</fullName>
    </submittedName>
</protein>
<dbReference type="InterPro" id="IPR025877">
    <property type="entry name" value="MobA-like_NTP_Trfase"/>
</dbReference>
<dbReference type="RefSeq" id="WP_059070128.1">
    <property type="nucleotide sequence ID" value="NZ_JAOQJX010000007.1"/>
</dbReference>
<accession>A0ABT2TAH3</accession>
<name>A0ABT2TAH3_9FIRM</name>
<organism evidence="2 3">
    <name type="scientific">Faecalicatena acetigenes</name>
    <dbReference type="NCBI Taxonomy" id="2981790"/>
    <lineage>
        <taxon>Bacteria</taxon>
        <taxon>Bacillati</taxon>
        <taxon>Bacillota</taxon>
        <taxon>Clostridia</taxon>
        <taxon>Lachnospirales</taxon>
        <taxon>Lachnospiraceae</taxon>
        <taxon>Faecalicatena</taxon>
    </lineage>
</organism>
<proteinExistence type="predicted"/>
<dbReference type="EMBL" id="JAOQJX010000007">
    <property type="protein sequence ID" value="MCU6747226.1"/>
    <property type="molecule type" value="Genomic_DNA"/>
</dbReference>
<evidence type="ECO:0000313" key="2">
    <source>
        <dbReference type="EMBL" id="MCU6747226.1"/>
    </source>
</evidence>
<gene>
    <name evidence="2" type="primary">yqeB</name>
    <name evidence="2" type="ORF">OCV51_06100</name>
</gene>
<sequence>MKILIKGAGDLATGIASRLYGCGHQIVMTELEVPLTVRRSVALSRAVYEKCAQVENMTGICAGSRKEIEDILEKGDIPVVVDEKAETRFWFRPDVVIDAILAKRNLGTSITDAPLVIGVGPGFTAGEDCHCVVETKRGHTLGSLIWQGSAIANTGVPGEVGGYTTERLIRAAADGLMEPKVQIGQKVEKGQIVAVTGEHPVCAQMSGIVRGMLQSGVRVKRGLKIGDIDARSDVSHCMSVSDKARAIGGGVLEAVSRFEHMKGSFAIVVLAAGKGERFGSNKLKIPFFDSALYEIMFQKAAAFSGYPVIVVTGYEEIEKAAEKNGFAVARNQEPEQGISRSVKLGLEKVLEIDSTIQGVLFTVCDQPNLKISTIQRIFNEAFCHPGQIICAGEDGETRNPVLWDKRDFPALLTLTGDSGGRQILKHHLDRVRIIETEKGELLDIDRPKDLECLRKEVGV</sequence>
<dbReference type="Gene3D" id="3.40.630.10">
    <property type="entry name" value="Zn peptidases"/>
    <property type="match status" value="1"/>
</dbReference>
<evidence type="ECO:0000259" key="1">
    <source>
        <dbReference type="Pfam" id="PF12804"/>
    </source>
</evidence>
<feature type="domain" description="MobA-like NTP transferase" evidence="1">
    <location>
        <begin position="268"/>
        <end position="430"/>
    </location>
</feature>
<dbReference type="PANTHER" id="PTHR43777:SF1">
    <property type="entry name" value="MOLYBDENUM COFACTOR CYTIDYLYLTRANSFERASE"/>
    <property type="match status" value="1"/>
</dbReference>
<dbReference type="CDD" id="cd04182">
    <property type="entry name" value="GT_2_like_f"/>
    <property type="match status" value="1"/>
</dbReference>
<dbReference type="Pfam" id="PF12804">
    <property type="entry name" value="NTP_transf_3"/>
    <property type="match status" value="1"/>
</dbReference>
<evidence type="ECO:0000313" key="3">
    <source>
        <dbReference type="Proteomes" id="UP001652394"/>
    </source>
</evidence>
<dbReference type="InterPro" id="IPR029044">
    <property type="entry name" value="Nucleotide-diphossugar_trans"/>
</dbReference>
<dbReference type="Gene3D" id="3.90.550.10">
    <property type="entry name" value="Spore Coat Polysaccharide Biosynthesis Protein SpsA, Chain A"/>
    <property type="match status" value="1"/>
</dbReference>
<keyword evidence="3" id="KW-1185">Reference proteome</keyword>
<dbReference type="PANTHER" id="PTHR43777">
    <property type="entry name" value="MOLYBDENUM COFACTOR CYTIDYLYLTRANSFERASE"/>
    <property type="match status" value="1"/>
</dbReference>
<dbReference type="NCBIfam" id="TIGR03309">
    <property type="entry name" value="matur_yqeB"/>
    <property type="match status" value="1"/>
</dbReference>
<comment type="caution">
    <text evidence="2">The sequence shown here is derived from an EMBL/GenBank/DDBJ whole genome shotgun (WGS) entry which is preliminary data.</text>
</comment>
<dbReference type="InterPro" id="IPR017695">
    <property type="entry name" value="Se-dep_Mo_hydrolase_YqeB"/>
</dbReference>